<feature type="signal peptide" evidence="7">
    <location>
        <begin position="1"/>
        <end position="21"/>
    </location>
</feature>
<organism evidence="8 9">
    <name type="scientific">Myotis lucifugus</name>
    <name type="common">Little brown bat</name>
    <dbReference type="NCBI Taxonomy" id="59463"/>
    <lineage>
        <taxon>Eukaryota</taxon>
        <taxon>Metazoa</taxon>
        <taxon>Chordata</taxon>
        <taxon>Craniata</taxon>
        <taxon>Vertebrata</taxon>
        <taxon>Euteleostomi</taxon>
        <taxon>Mammalia</taxon>
        <taxon>Eutheria</taxon>
        <taxon>Laurasiatheria</taxon>
        <taxon>Chiroptera</taxon>
        <taxon>Yangochiroptera</taxon>
        <taxon>Vespertilionidae</taxon>
        <taxon>Myotis</taxon>
    </lineage>
</organism>
<dbReference type="GO" id="GO:0004869">
    <property type="term" value="F:cysteine-type endopeptidase inhibitor activity"/>
    <property type="evidence" value="ECO:0007669"/>
    <property type="project" value="TreeGrafter"/>
</dbReference>
<dbReference type="GeneTree" id="ENSGT00730000111701"/>
<reference evidence="8" key="2">
    <citation type="submission" date="2025-08" db="UniProtKB">
        <authorList>
            <consortium name="Ensembl"/>
        </authorList>
    </citation>
    <scope>IDENTIFICATION</scope>
</reference>
<dbReference type="SUPFAM" id="SSF54403">
    <property type="entry name" value="Cystatin/monellin"/>
    <property type="match status" value="1"/>
</dbReference>
<dbReference type="GO" id="GO:0005615">
    <property type="term" value="C:extracellular space"/>
    <property type="evidence" value="ECO:0007669"/>
    <property type="project" value="TreeGrafter"/>
</dbReference>
<feature type="region of interest" description="Disordered" evidence="6">
    <location>
        <begin position="119"/>
        <end position="154"/>
    </location>
</feature>
<keyword evidence="3" id="KW-0964">Secreted</keyword>
<dbReference type="InterPro" id="IPR001894">
    <property type="entry name" value="Cathelicidin-like"/>
</dbReference>
<dbReference type="AlphaFoldDB" id="G1Q903"/>
<protein>
    <submittedName>
        <fullName evidence="8">Uncharacterized protein</fullName>
    </submittedName>
</protein>
<evidence type="ECO:0000256" key="1">
    <source>
        <dbReference type="ARBA" id="ARBA00004613"/>
    </source>
</evidence>
<dbReference type="PROSITE" id="PS51257">
    <property type="entry name" value="PROKAR_LIPOPROTEIN"/>
    <property type="match status" value="1"/>
</dbReference>
<comment type="subcellular location">
    <subcellularLocation>
        <location evidence="1">Secreted</location>
    </subcellularLocation>
</comment>
<name>G1Q903_MYOLU</name>
<evidence type="ECO:0000256" key="5">
    <source>
        <dbReference type="ARBA" id="ARBA00023157"/>
    </source>
</evidence>
<sequence length="175" mass="19556">MAGAWRALVLVAGLAAMACEAQHRRFPPERIAAQALQFFNSERQGQPLFGLLEVLPTARSNSTLRTLVRFRIKETVCLSGRQQELEPQQCAFRDGGEERNCTSTFGRRGRLSILLVDCSPGPERQQEDSREQPTAPAPPPEEAASDIDRSKLPPAVRDLYDNARNNIINNILRNF</sequence>
<reference evidence="8" key="3">
    <citation type="submission" date="2025-09" db="UniProtKB">
        <authorList>
            <consortium name="Ensembl"/>
        </authorList>
    </citation>
    <scope>IDENTIFICATION</scope>
</reference>
<accession>G1Q903</accession>
<dbReference type="Gene3D" id="3.10.450.10">
    <property type="match status" value="1"/>
</dbReference>
<dbReference type="OMA" id="PQDCAFR"/>
<keyword evidence="9" id="KW-1185">Reference proteome</keyword>
<keyword evidence="4 7" id="KW-0732">Signal</keyword>
<keyword evidence="5" id="KW-1015">Disulfide bond</keyword>
<dbReference type="InParanoid" id="G1Q903"/>
<evidence type="ECO:0000256" key="4">
    <source>
        <dbReference type="ARBA" id="ARBA00022729"/>
    </source>
</evidence>
<reference evidence="8 9" key="1">
    <citation type="journal article" date="2011" name="Nature">
        <title>A high-resolution map of human evolutionary constraint using 29 mammals.</title>
        <authorList>
            <person name="Lindblad-Toh K."/>
            <person name="Garber M."/>
            <person name="Zuk O."/>
            <person name="Lin M.F."/>
            <person name="Parker B.J."/>
            <person name="Washietl S."/>
            <person name="Kheradpour P."/>
            <person name="Ernst J."/>
            <person name="Jordan G."/>
            <person name="Mauceli E."/>
            <person name="Ward L.D."/>
            <person name="Lowe C.B."/>
            <person name="Holloway A.K."/>
            <person name="Clamp M."/>
            <person name="Gnerre S."/>
            <person name="Alfoldi J."/>
            <person name="Beal K."/>
            <person name="Chang J."/>
            <person name="Clawson H."/>
            <person name="Cuff J."/>
            <person name="Di Palma F."/>
            <person name="Fitzgerald S."/>
            <person name="Flicek P."/>
            <person name="Guttman M."/>
            <person name="Hubisz M.J."/>
            <person name="Jaffe D.B."/>
            <person name="Jungreis I."/>
            <person name="Kent W.J."/>
            <person name="Kostka D."/>
            <person name="Lara M."/>
            <person name="Martins A.L."/>
            <person name="Massingham T."/>
            <person name="Moltke I."/>
            <person name="Raney B.J."/>
            <person name="Rasmussen M.D."/>
            <person name="Robinson J."/>
            <person name="Stark A."/>
            <person name="Vilella A.J."/>
            <person name="Wen J."/>
            <person name="Xie X."/>
            <person name="Zody M.C."/>
            <person name="Baldwin J."/>
            <person name="Bloom T."/>
            <person name="Chin C.W."/>
            <person name="Heiman D."/>
            <person name="Nicol R."/>
            <person name="Nusbaum C."/>
            <person name="Young S."/>
            <person name="Wilkinson J."/>
            <person name="Worley K.C."/>
            <person name="Kovar C.L."/>
            <person name="Muzny D.M."/>
            <person name="Gibbs R.A."/>
            <person name="Cree A."/>
            <person name="Dihn H.H."/>
            <person name="Fowler G."/>
            <person name="Jhangiani S."/>
            <person name="Joshi V."/>
            <person name="Lee S."/>
            <person name="Lewis L.R."/>
            <person name="Nazareth L.V."/>
            <person name="Okwuonu G."/>
            <person name="Santibanez J."/>
            <person name="Warren W.C."/>
            <person name="Mardis E.R."/>
            <person name="Weinstock G.M."/>
            <person name="Wilson R.K."/>
            <person name="Delehaunty K."/>
            <person name="Dooling D."/>
            <person name="Fronik C."/>
            <person name="Fulton L."/>
            <person name="Fulton B."/>
            <person name="Graves T."/>
            <person name="Minx P."/>
            <person name="Sodergren E."/>
            <person name="Birney E."/>
            <person name="Margulies E.H."/>
            <person name="Herrero J."/>
            <person name="Green E.D."/>
            <person name="Haussler D."/>
            <person name="Siepel A."/>
            <person name="Goldman N."/>
            <person name="Pollard K.S."/>
            <person name="Pedersen J.S."/>
            <person name="Lander E.S."/>
            <person name="Kellis M."/>
        </authorList>
    </citation>
    <scope>NUCLEOTIDE SEQUENCE [LARGE SCALE GENOMIC DNA]</scope>
</reference>
<proteinExistence type="inferred from homology"/>
<feature type="chain" id="PRO_5003418174" evidence="7">
    <location>
        <begin position="22"/>
        <end position="175"/>
    </location>
</feature>
<dbReference type="eggNOG" id="ENOG502SU6N">
    <property type="taxonomic scope" value="Eukaryota"/>
</dbReference>
<dbReference type="HOGENOM" id="CLU_121724_1_0_1"/>
<evidence type="ECO:0000313" key="8">
    <source>
        <dbReference type="Ensembl" id="ENSMLUP00000020186.1"/>
    </source>
</evidence>
<dbReference type="InterPro" id="IPR046350">
    <property type="entry name" value="Cystatin_sf"/>
</dbReference>
<dbReference type="STRING" id="59463.ENSMLUP00000020186"/>
<dbReference type="PANTHER" id="PTHR10206:SF4">
    <property type="entry name" value="NEUTROPHILIC GRANULE PROTEIN"/>
    <property type="match status" value="1"/>
</dbReference>
<evidence type="ECO:0000256" key="6">
    <source>
        <dbReference type="SAM" id="MobiDB-lite"/>
    </source>
</evidence>
<evidence type="ECO:0000256" key="7">
    <source>
        <dbReference type="SAM" id="SignalP"/>
    </source>
</evidence>
<comment type="similarity">
    <text evidence="2">Belongs to the cathelicidin family.</text>
</comment>
<dbReference type="PANTHER" id="PTHR10206">
    <property type="entry name" value="CATHELICIDIN"/>
    <property type="match status" value="1"/>
</dbReference>
<dbReference type="Ensembl" id="ENSMLUT00000028036.1">
    <property type="protein sequence ID" value="ENSMLUP00000020186.1"/>
    <property type="gene ID" value="ENSMLUG00000030515.1"/>
</dbReference>
<dbReference type="Pfam" id="PF00666">
    <property type="entry name" value="Cathelicidins"/>
    <property type="match status" value="1"/>
</dbReference>
<dbReference type="KEGG" id="mlf:106695961"/>
<dbReference type="OrthoDB" id="9835709at2759"/>
<evidence type="ECO:0000256" key="3">
    <source>
        <dbReference type="ARBA" id="ARBA00022525"/>
    </source>
</evidence>
<dbReference type="Proteomes" id="UP000001074">
    <property type="component" value="Unassembled WGS sequence"/>
</dbReference>
<dbReference type="RefSeq" id="XP_014306451.1">
    <property type="nucleotide sequence ID" value="XM_014450965.2"/>
</dbReference>
<evidence type="ECO:0000313" key="9">
    <source>
        <dbReference type="Proteomes" id="UP000001074"/>
    </source>
</evidence>
<dbReference type="GO" id="GO:0006952">
    <property type="term" value="P:defense response"/>
    <property type="evidence" value="ECO:0007669"/>
    <property type="project" value="InterPro"/>
</dbReference>
<evidence type="ECO:0000256" key="2">
    <source>
        <dbReference type="ARBA" id="ARBA00005320"/>
    </source>
</evidence>
<gene>
    <name evidence="8" type="primary">LOC106695961</name>
</gene>
<dbReference type="EMBL" id="AAPE02066359">
    <property type="status" value="NOT_ANNOTATED_CDS"/>
    <property type="molecule type" value="Genomic_DNA"/>
</dbReference>
<dbReference type="FunCoup" id="G1Q903">
    <property type="interactions" value="29"/>
</dbReference>
<dbReference type="GeneID" id="106695961"/>